<dbReference type="GO" id="GO:0042277">
    <property type="term" value="F:peptide binding"/>
    <property type="evidence" value="ECO:0007669"/>
    <property type="project" value="TreeGrafter"/>
</dbReference>
<keyword evidence="9" id="KW-0378">Hydrolase</keyword>
<evidence type="ECO:0000256" key="1">
    <source>
        <dbReference type="ARBA" id="ARBA00000098"/>
    </source>
</evidence>
<dbReference type="InterPro" id="IPR042097">
    <property type="entry name" value="Aminopeptidase_N-like_N_sf"/>
</dbReference>
<dbReference type="STRING" id="1227077.SAMN04515668_0555"/>
<evidence type="ECO:0000256" key="8">
    <source>
        <dbReference type="ARBA" id="ARBA00022723"/>
    </source>
</evidence>
<dbReference type="GO" id="GO:0070006">
    <property type="term" value="F:metalloaminopeptidase activity"/>
    <property type="evidence" value="ECO:0007669"/>
    <property type="project" value="TreeGrafter"/>
</dbReference>
<keyword evidence="12" id="KW-0732">Signal</keyword>
<dbReference type="GO" id="GO:0005737">
    <property type="term" value="C:cytoplasm"/>
    <property type="evidence" value="ECO:0007669"/>
    <property type="project" value="TreeGrafter"/>
</dbReference>
<evidence type="ECO:0000256" key="9">
    <source>
        <dbReference type="ARBA" id="ARBA00022801"/>
    </source>
</evidence>
<dbReference type="CDD" id="cd09603">
    <property type="entry name" value="M1_APN_like"/>
    <property type="match status" value="1"/>
</dbReference>
<dbReference type="AlphaFoldDB" id="A0A1I5TPR9"/>
<dbReference type="SUPFAM" id="SSF63737">
    <property type="entry name" value="Leukotriene A4 hydrolase N-terminal domain"/>
    <property type="match status" value="1"/>
</dbReference>
<comment type="catalytic activity">
    <reaction evidence="1">
        <text>Release of an N-terminal amino acid, Xaa-|-Yaa- from a peptide, amide or arylamide. Xaa is preferably Ala, but may be most amino acids including Pro (slow action). When a terminal hydrophobic residue is followed by a prolyl residue, the two may be released as an intact Xaa-Pro dipeptide.</text>
        <dbReference type="EC" id="3.4.11.2"/>
    </reaction>
</comment>
<accession>A0A1I5TPR9</accession>
<dbReference type="GO" id="GO:0008270">
    <property type="term" value="F:zinc ion binding"/>
    <property type="evidence" value="ECO:0007669"/>
    <property type="project" value="InterPro"/>
</dbReference>
<reference evidence="15" key="1">
    <citation type="submission" date="2016-10" db="EMBL/GenBank/DDBJ databases">
        <authorList>
            <person name="Varghese N."/>
            <person name="Submissions S."/>
        </authorList>
    </citation>
    <scope>NUCLEOTIDE SEQUENCE [LARGE SCALE GENOMIC DNA]</scope>
    <source>
        <strain evidence="15">OR362-8,ATCC BAA-1266,JCM 13504</strain>
    </source>
</reference>
<gene>
    <name evidence="14" type="ORF">SAMN04515668_0555</name>
</gene>
<dbReference type="OrthoDB" id="100605at2"/>
<evidence type="ECO:0000256" key="2">
    <source>
        <dbReference type="ARBA" id="ARBA00001947"/>
    </source>
</evidence>
<dbReference type="RefSeq" id="WP_092668701.1">
    <property type="nucleotide sequence ID" value="NZ_FOXS01000001.1"/>
</dbReference>
<evidence type="ECO:0000256" key="6">
    <source>
        <dbReference type="ARBA" id="ARBA00022438"/>
    </source>
</evidence>
<feature type="domain" description="Peptidase M1 membrane alanine aminopeptidase" evidence="13">
    <location>
        <begin position="365"/>
        <end position="509"/>
    </location>
</feature>
<evidence type="ECO:0000256" key="4">
    <source>
        <dbReference type="ARBA" id="ARBA00012564"/>
    </source>
</evidence>
<feature type="chain" id="PRO_5011470641" description="Aminopeptidase N" evidence="12">
    <location>
        <begin position="23"/>
        <end position="694"/>
    </location>
</feature>
<dbReference type="InterPro" id="IPR001930">
    <property type="entry name" value="Peptidase_M1"/>
</dbReference>
<proteinExistence type="inferred from homology"/>
<dbReference type="SUPFAM" id="SSF55486">
    <property type="entry name" value="Metalloproteases ('zincins'), catalytic domain"/>
    <property type="match status" value="1"/>
</dbReference>
<comment type="cofactor">
    <cofactor evidence="2">
        <name>Zn(2+)</name>
        <dbReference type="ChEBI" id="CHEBI:29105"/>
    </cofactor>
</comment>
<keyword evidence="8" id="KW-0479">Metal-binding</keyword>
<evidence type="ECO:0000256" key="5">
    <source>
        <dbReference type="ARBA" id="ARBA00015611"/>
    </source>
</evidence>
<dbReference type="GO" id="GO:0043171">
    <property type="term" value="P:peptide catabolic process"/>
    <property type="evidence" value="ECO:0007669"/>
    <property type="project" value="TreeGrafter"/>
</dbReference>
<sequence length="694" mass="76494">MRHILYALLSCSLLLASSPVRAQQPAAAPATYARSLTQAELEGGRLCAAAHGQAAQRPATASVTHRAKMERYDVKYYKLDLALENTSLNVSGSVWMRVRVGSQALDSLAFELYQAPTGSGANVATLRIDSVVVNGRRSPGVRRAGPDATASLAQPAAANSLVDARIYYHGTAPSGNSAAIGNGLSNRSSVNIDTYNGAPTFPYNVTWSLSEPFSAHEWFPCKQVLTDKADSSDVWVTTTLPNKVASNGVLVRTVPVAGNKVRYEWKSRHPIAYYLISVAVAPYQEYVNYANPAGGPRIPIVNYVYNQTYLDYWKTRIDLTPGFIENFSSLAGLYPFADEKYGHANAPLFGGMEHQTMTTQDGFSFTLTAHELFHQWFGDNVTCASWEDIWLNEGFASYGEYLALQAFDTPANARGWMNEAHRLALLNSGSVYVADTTSVNRIFDYSLSYKKGAGVVHMLRYLLNDDTKFFRALRTFQNQFRGSTARTADLQAIFEAEAGRPLGYFFEQWFRGRGYPAFEVRWNQGGSNVVLRVDETVSQPTFTPFFETDVDYRLTFTNGTTQTVRLRQGQASETFQLAVNGTVASVAVDPDQWLLDRSVTPLRDNTLLATRAGAGLLPLTLFPNPCREELWLAALPAFSVRAEALDATGRVVLRQAIGTTQPQVDTRLLAPGLYYLRLLSTGGELVGHGRFVRE</sequence>
<keyword evidence="7" id="KW-0645">Protease</keyword>
<keyword evidence="6" id="KW-0031">Aminopeptidase</keyword>
<dbReference type="Proteomes" id="UP000199029">
    <property type="component" value="Unassembled WGS sequence"/>
</dbReference>
<organism evidence="14 15">
    <name type="scientific">Hymenobacter arizonensis</name>
    <name type="common">Siccationidurans arizonensis</name>
    <dbReference type="NCBI Taxonomy" id="1227077"/>
    <lineage>
        <taxon>Bacteria</taxon>
        <taxon>Pseudomonadati</taxon>
        <taxon>Bacteroidota</taxon>
        <taxon>Cytophagia</taxon>
        <taxon>Cytophagales</taxon>
        <taxon>Hymenobacteraceae</taxon>
        <taxon>Hymenobacter</taxon>
    </lineage>
</organism>
<dbReference type="Gene3D" id="2.60.40.1730">
    <property type="entry name" value="tricorn interacting facor f3 domain"/>
    <property type="match status" value="1"/>
</dbReference>
<dbReference type="GO" id="GO:0016285">
    <property type="term" value="F:alanyl aminopeptidase activity"/>
    <property type="evidence" value="ECO:0007669"/>
    <property type="project" value="UniProtKB-EC"/>
</dbReference>
<dbReference type="PRINTS" id="PR00756">
    <property type="entry name" value="ALADIPTASE"/>
</dbReference>
<dbReference type="PANTHER" id="PTHR11533">
    <property type="entry name" value="PROTEASE M1 ZINC METALLOPROTEASE"/>
    <property type="match status" value="1"/>
</dbReference>
<dbReference type="Pfam" id="PF01433">
    <property type="entry name" value="Peptidase_M1"/>
    <property type="match status" value="1"/>
</dbReference>
<comment type="similarity">
    <text evidence="3">Belongs to the peptidase M1 family.</text>
</comment>
<evidence type="ECO:0000256" key="11">
    <source>
        <dbReference type="ARBA" id="ARBA00023049"/>
    </source>
</evidence>
<keyword evidence="10" id="KW-0862">Zinc</keyword>
<dbReference type="InterPro" id="IPR027268">
    <property type="entry name" value="Peptidase_M4/M1_CTD_sf"/>
</dbReference>
<dbReference type="PANTHER" id="PTHR11533:SF174">
    <property type="entry name" value="PUROMYCIN-SENSITIVE AMINOPEPTIDASE-RELATED"/>
    <property type="match status" value="1"/>
</dbReference>
<evidence type="ECO:0000256" key="3">
    <source>
        <dbReference type="ARBA" id="ARBA00010136"/>
    </source>
</evidence>
<dbReference type="GO" id="GO:0006508">
    <property type="term" value="P:proteolysis"/>
    <property type="evidence" value="ECO:0007669"/>
    <property type="project" value="UniProtKB-KW"/>
</dbReference>
<dbReference type="InterPro" id="IPR014782">
    <property type="entry name" value="Peptidase_M1_dom"/>
</dbReference>
<feature type="signal peptide" evidence="12">
    <location>
        <begin position="1"/>
        <end position="22"/>
    </location>
</feature>
<evidence type="ECO:0000256" key="12">
    <source>
        <dbReference type="SAM" id="SignalP"/>
    </source>
</evidence>
<evidence type="ECO:0000259" key="13">
    <source>
        <dbReference type="Pfam" id="PF01433"/>
    </source>
</evidence>
<dbReference type="GO" id="GO:0005615">
    <property type="term" value="C:extracellular space"/>
    <property type="evidence" value="ECO:0007669"/>
    <property type="project" value="TreeGrafter"/>
</dbReference>
<evidence type="ECO:0000256" key="10">
    <source>
        <dbReference type="ARBA" id="ARBA00022833"/>
    </source>
</evidence>
<evidence type="ECO:0000313" key="15">
    <source>
        <dbReference type="Proteomes" id="UP000199029"/>
    </source>
</evidence>
<keyword evidence="15" id="KW-1185">Reference proteome</keyword>
<evidence type="ECO:0000313" key="14">
    <source>
        <dbReference type="EMBL" id="SFP85040.1"/>
    </source>
</evidence>
<dbReference type="InterPro" id="IPR050344">
    <property type="entry name" value="Peptidase_M1_aminopeptidases"/>
</dbReference>
<dbReference type="EC" id="3.4.11.2" evidence="4"/>
<evidence type="ECO:0000256" key="7">
    <source>
        <dbReference type="ARBA" id="ARBA00022670"/>
    </source>
</evidence>
<protein>
    <recommendedName>
        <fullName evidence="5">Aminopeptidase N</fullName>
        <ecNumber evidence="4">3.4.11.2</ecNumber>
    </recommendedName>
</protein>
<name>A0A1I5TPR9_HYMAR</name>
<dbReference type="Gene3D" id="1.10.390.10">
    <property type="entry name" value="Neutral Protease Domain 2"/>
    <property type="match status" value="1"/>
</dbReference>
<dbReference type="GO" id="GO:0016020">
    <property type="term" value="C:membrane"/>
    <property type="evidence" value="ECO:0007669"/>
    <property type="project" value="TreeGrafter"/>
</dbReference>
<dbReference type="EMBL" id="FOXS01000001">
    <property type="protein sequence ID" value="SFP85040.1"/>
    <property type="molecule type" value="Genomic_DNA"/>
</dbReference>
<keyword evidence="11" id="KW-0482">Metalloprotease</keyword>